<dbReference type="SUPFAM" id="SSF54001">
    <property type="entry name" value="Cysteine proteinases"/>
    <property type="match status" value="1"/>
</dbReference>
<sequence length="253" mass="27593">MTRGYQPSSFDGRDFVFSAEDPSVPPSASSRILEHPYPPRDQRDVPCCVSIALCAAMEILDASVPPTTQLSPLFHYYVTRPDPYNLGLLDIRAAFSTAASLGVCAQTLHAPAMTARGARMAPTPEAFADAEQRKLVGYDPARRRIQYELLEDVRAWRTALFAGFPIIAGFWVTSAYDALSKKNPVHGSPPAEPSRARHCVLILGFDDLVAEGAFLAKDSGGPGFASGGSWWLPYQTADSSLVIEAWAIRRITY</sequence>
<dbReference type="HOGENOM" id="CLU_1097990_0_0_7"/>
<name>E3FQ02_STIAD</name>
<dbReference type="eggNOG" id="COG4870">
    <property type="taxonomic scope" value="Bacteria"/>
</dbReference>
<dbReference type="KEGG" id="sur:STAUR_7950"/>
<dbReference type="Gene3D" id="3.90.70.10">
    <property type="entry name" value="Cysteine proteinases"/>
    <property type="match status" value="1"/>
</dbReference>
<dbReference type="STRING" id="378806.STAUR_7950"/>
<organism evidence="1 2">
    <name type="scientific">Stigmatella aurantiaca (strain DW4/3-1)</name>
    <dbReference type="NCBI Taxonomy" id="378806"/>
    <lineage>
        <taxon>Bacteria</taxon>
        <taxon>Pseudomonadati</taxon>
        <taxon>Myxococcota</taxon>
        <taxon>Myxococcia</taxon>
        <taxon>Myxococcales</taxon>
        <taxon>Cystobacterineae</taxon>
        <taxon>Archangiaceae</taxon>
        <taxon>Stigmatella</taxon>
    </lineage>
</organism>
<dbReference type="Proteomes" id="UP000001351">
    <property type="component" value="Chromosome"/>
</dbReference>
<keyword evidence="2" id="KW-1185">Reference proteome</keyword>
<reference evidence="1 2" key="1">
    <citation type="journal article" date="2011" name="Mol. Biol. Evol.">
        <title>Comparative genomic analysis of fruiting body formation in Myxococcales.</title>
        <authorList>
            <person name="Huntley S."/>
            <person name="Hamann N."/>
            <person name="Wegener-Feldbrugge S."/>
            <person name="Treuner-Lange A."/>
            <person name="Kube M."/>
            <person name="Reinhardt R."/>
            <person name="Klages S."/>
            <person name="Muller R."/>
            <person name="Ronning C.M."/>
            <person name="Nierman W.C."/>
            <person name="Sogaard-Andersen L."/>
        </authorList>
    </citation>
    <scope>NUCLEOTIDE SEQUENCE [LARGE SCALE GENOMIC DNA]</scope>
    <source>
        <strain evidence="1 2">DW4/3-1</strain>
    </source>
</reference>
<dbReference type="AlphaFoldDB" id="E3FQ02"/>
<accession>E3FQ02</accession>
<protein>
    <submittedName>
        <fullName evidence="1">Peptidase C1A, papain</fullName>
    </submittedName>
</protein>
<dbReference type="EMBL" id="CP002271">
    <property type="protein sequence ID" value="ADO75705.1"/>
    <property type="molecule type" value="Genomic_DNA"/>
</dbReference>
<evidence type="ECO:0000313" key="2">
    <source>
        <dbReference type="Proteomes" id="UP000001351"/>
    </source>
</evidence>
<dbReference type="InterPro" id="IPR038765">
    <property type="entry name" value="Papain-like_cys_pep_sf"/>
</dbReference>
<proteinExistence type="predicted"/>
<evidence type="ECO:0000313" key="1">
    <source>
        <dbReference type="EMBL" id="ADO75705.1"/>
    </source>
</evidence>
<gene>
    <name evidence="1" type="ordered locus">STAUR_7950</name>
</gene>